<evidence type="ECO:0008006" key="15">
    <source>
        <dbReference type="Google" id="ProtNLM"/>
    </source>
</evidence>
<dbReference type="InterPro" id="IPR005797">
    <property type="entry name" value="Cyt_b/b6_N"/>
</dbReference>
<evidence type="ECO:0000256" key="2">
    <source>
        <dbReference type="ARBA" id="ARBA00022448"/>
    </source>
</evidence>
<dbReference type="GO" id="GO:0016491">
    <property type="term" value="F:oxidoreductase activity"/>
    <property type="evidence" value="ECO:0007669"/>
    <property type="project" value="InterPro"/>
</dbReference>
<feature type="transmembrane region" description="Helical" evidence="10">
    <location>
        <begin position="364"/>
        <end position="384"/>
    </location>
</feature>
<dbReference type="InterPro" id="IPR016174">
    <property type="entry name" value="Di-haem_cyt_TM"/>
</dbReference>
<evidence type="ECO:0000256" key="7">
    <source>
        <dbReference type="ARBA" id="ARBA00022989"/>
    </source>
</evidence>
<dbReference type="PANTHER" id="PTHR19271:SF16">
    <property type="entry name" value="CYTOCHROME B"/>
    <property type="match status" value="1"/>
</dbReference>
<dbReference type="KEGG" id="msea:METESE_36670"/>
<dbReference type="InterPro" id="IPR027387">
    <property type="entry name" value="Cytb/b6-like_sf"/>
</dbReference>
<dbReference type="GO" id="GO:0009055">
    <property type="term" value="F:electron transfer activity"/>
    <property type="evidence" value="ECO:0007669"/>
    <property type="project" value="InterPro"/>
</dbReference>
<evidence type="ECO:0000256" key="5">
    <source>
        <dbReference type="ARBA" id="ARBA00022723"/>
    </source>
</evidence>
<evidence type="ECO:0000256" key="8">
    <source>
        <dbReference type="ARBA" id="ARBA00023004"/>
    </source>
</evidence>
<dbReference type="GO" id="GO:0046872">
    <property type="term" value="F:metal ion binding"/>
    <property type="evidence" value="ECO:0007669"/>
    <property type="project" value="UniProtKB-KW"/>
</dbReference>
<dbReference type="EMBL" id="AP027081">
    <property type="protein sequence ID" value="BDU78709.1"/>
    <property type="molecule type" value="Genomic_DNA"/>
</dbReference>
<dbReference type="PROSITE" id="PS51002">
    <property type="entry name" value="CYTB_NTER"/>
    <property type="match status" value="1"/>
</dbReference>
<dbReference type="SUPFAM" id="SSF81342">
    <property type="entry name" value="Transmembrane di-heme cytochromes"/>
    <property type="match status" value="1"/>
</dbReference>
<proteinExistence type="predicted"/>
<dbReference type="AlphaFoldDB" id="A0AA48KDU0"/>
<dbReference type="Proteomes" id="UP001228113">
    <property type="component" value="Chromosome"/>
</dbReference>
<evidence type="ECO:0000256" key="9">
    <source>
        <dbReference type="ARBA" id="ARBA00023136"/>
    </source>
</evidence>
<feature type="domain" description="Cytochrome b/b6 C-terminal region profile" evidence="12">
    <location>
        <begin position="206"/>
        <end position="355"/>
    </location>
</feature>
<feature type="transmembrane region" description="Helical" evidence="10">
    <location>
        <begin position="479"/>
        <end position="499"/>
    </location>
</feature>
<evidence type="ECO:0000259" key="11">
    <source>
        <dbReference type="PROSITE" id="PS51002"/>
    </source>
</evidence>
<feature type="transmembrane region" description="Helical" evidence="10">
    <location>
        <begin position="300"/>
        <end position="320"/>
    </location>
</feature>
<comment type="subcellular location">
    <subcellularLocation>
        <location evidence="1">Membrane</location>
        <topology evidence="1">Multi-pass membrane protein</topology>
    </subcellularLocation>
</comment>
<feature type="domain" description="Cytochrome b/b6 N-terminal region profile" evidence="11">
    <location>
        <begin position="19"/>
        <end position="249"/>
    </location>
</feature>
<keyword evidence="5" id="KW-0479">Metal-binding</keyword>
<dbReference type="Pfam" id="PF00033">
    <property type="entry name" value="Cytochrome_B"/>
    <property type="match status" value="1"/>
</dbReference>
<keyword evidence="3" id="KW-0349">Heme</keyword>
<gene>
    <name evidence="13" type="ORF">METESE_36670</name>
</gene>
<evidence type="ECO:0000313" key="14">
    <source>
        <dbReference type="Proteomes" id="UP001228113"/>
    </source>
</evidence>
<keyword evidence="8" id="KW-0408">Iron</keyword>
<keyword evidence="14" id="KW-1185">Reference proteome</keyword>
<feature type="transmembrane region" description="Helical" evidence="10">
    <location>
        <begin position="136"/>
        <end position="157"/>
    </location>
</feature>
<name>A0AA48KDU0_9BACT</name>
<evidence type="ECO:0000256" key="10">
    <source>
        <dbReference type="SAM" id="Phobius"/>
    </source>
</evidence>
<evidence type="ECO:0000256" key="4">
    <source>
        <dbReference type="ARBA" id="ARBA00022692"/>
    </source>
</evidence>
<dbReference type="GO" id="GO:0016020">
    <property type="term" value="C:membrane"/>
    <property type="evidence" value="ECO:0007669"/>
    <property type="project" value="UniProtKB-SubCell"/>
</dbReference>
<evidence type="ECO:0000256" key="1">
    <source>
        <dbReference type="ARBA" id="ARBA00004141"/>
    </source>
</evidence>
<evidence type="ECO:0000256" key="6">
    <source>
        <dbReference type="ARBA" id="ARBA00022982"/>
    </source>
</evidence>
<feature type="transmembrane region" description="Helical" evidence="10">
    <location>
        <begin position="396"/>
        <end position="417"/>
    </location>
</feature>
<dbReference type="RefSeq" id="WP_243331787.1">
    <property type="nucleotide sequence ID" value="NZ_AP027081.1"/>
</dbReference>
<dbReference type="Gene3D" id="1.20.810.10">
    <property type="entry name" value="Cytochrome Bc1 Complex, Chain C"/>
    <property type="match status" value="2"/>
</dbReference>
<protein>
    <recommendedName>
        <fullName evidence="15">Cytochrome b/b6 N-terminal region profile domain-containing protein</fullName>
    </recommendedName>
</protein>
<keyword evidence="7 10" id="KW-1133">Transmembrane helix</keyword>
<dbReference type="SUPFAM" id="SSF81648">
    <property type="entry name" value="a domain/subunit of cytochrome bc1 complex (Ubiquinol-cytochrome c reductase)"/>
    <property type="match status" value="1"/>
</dbReference>
<feature type="transmembrane region" description="Helical" evidence="10">
    <location>
        <begin position="248"/>
        <end position="267"/>
    </location>
</feature>
<organism evidence="13 14">
    <name type="scientific">Mesoterricola sediminis</name>
    <dbReference type="NCBI Taxonomy" id="2927980"/>
    <lineage>
        <taxon>Bacteria</taxon>
        <taxon>Pseudomonadati</taxon>
        <taxon>Acidobacteriota</taxon>
        <taxon>Holophagae</taxon>
        <taxon>Holophagales</taxon>
        <taxon>Holophagaceae</taxon>
        <taxon>Mesoterricola</taxon>
    </lineage>
</organism>
<feature type="transmembrane region" description="Helical" evidence="10">
    <location>
        <begin position="216"/>
        <end position="236"/>
    </location>
</feature>
<feature type="transmembrane region" description="Helical" evidence="10">
    <location>
        <begin position="52"/>
        <end position="72"/>
    </location>
</feature>
<evidence type="ECO:0000256" key="3">
    <source>
        <dbReference type="ARBA" id="ARBA00022617"/>
    </source>
</evidence>
<dbReference type="InterPro" id="IPR036150">
    <property type="entry name" value="Cyt_b/b6_C_sf"/>
</dbReference>
<evidence type="ECO:0000313" key="13">
    <source>
        <dbReference type="EMBL" id="BDU78709.1"/>
    </source>
</evidence>
<sequence>MVSAIPHLLRGLLRAPATFRDWFRTRWEKMDLFDEGNVVKARTNPWYAIGGMWYWVWMLVILSGVVLMIYYIPVTDQAYHSIERIQQNWRWGPVPIGSLVRGLHKYGADAFIILATLRVYRMWFTGEYKQGNEFSFIIALLILIIGMYSGLTGYLLIWNQRALWATKVMATFPTYLDQNPSWLPLGDFINWTNQGKTTAQILLGGTSIGPATVTRFYAFHFMLSFVPMVFFELRVYRRGFRRMNISRWAKLATFGIILAIAIMIPAAQGSPANPEVTPNPILSDWYFLAMYHFLKLQDPYLATVLTVAIPFLVLLAMFLDRRPEREWGARQIPNWIGVAGLIYFVVFSFLILNGIADLHRDAPLWYYSMGLFLLIGYVQDWAYVMRRDGKRWHETFHVFFVAFILVCMSANTLYHYFGDIREWNVLAKDEMPRVLETLQKANPLATPDQAYEWLEKNRPGLNLWLTSHKGPNKPAGMELWLLHVIAWIGIIVSGTFIGLGRWGRAKDAEAAKAAAKG</sequence>
<keyword evidence="6" id="KW-0249">Electron transport</keyword>
<dbReference type="PROSITE" id="PS51003">
    <property type="entry name" value="CYTB_CTER"/>
    <property type="match status" value="1"/>
</dbReference>
<evidence type="ECO:0000259" key="12">
    <source>
        <dbReference type="PROSITE" id="PS51003"/>
    </source>
</evidence>
<keyword evidence="9 10" id="KW-0472">Membrane</keyword>
<keyword evidence="4 10" id="KW-0812">Transmembrane</keyword>
<dbReference type="GO" id="GO:0022904">
    <property type="term" value="P:respiratory electron transport chain"/>
    <property type="evidence" value="ECO:0007669"/>
    <property type="project" value="InterPro"/>
</dbReference>
<feature type="transmembrane region" description="Helical" evidence="10">
    <location>
        <begin position="332"/>
        <end position="352"/>
    </location>
</feature>
<dbReference type="Pfam" id="PF00032">
    <property type="entry name" value="Cytochrom_B_C"/>
    <property type="match status" value="1"/>
</dbReference>
<keyword evidence="2" id="KW-0813">Transport</keyword>
<accession>A0AA48KDU0</accession>
<dbReference type="PANTHER" id="PTHR19271">
    <property type="entry name" value="CYTOCHROME B"/>
    <property type="match status" value="1"/>
</dbReference>
<dbReference type="InterPro" id="IPR005798">
    <property type="entry name" value="Cyt_b/b6_C"/>
</dbReference>
<reference evidence="13" key="1">
    <citation type="journal article" date="2023" name="Int. J. Syst. Evol. Microbiol.">
        <title>Mesoterricola silvestris gen. nov., sp. nov., Mesoterricola sediminis sp. nov., Geothrix oryzae sp. nov., Geothrix edaphica sp. nov., Geothrix rubra sp. nov., and Geothrix limicola sp. nov., six novel members of Acidobacteriota isolated from soils.</title>
        <authorList>
            <person name="Itoh H."/>
            <person name="Sugisawa Y."/>
            <person name="Mise K."/>
            <person name="Xu Z."/>
            <person name="Kuniyasu M."/>
            <person name="Ushijima N."/>
            <person name="Kawano K."/>
            <person name="Kobayashi E."/>
            <person name="Shiratori Y."/>
            <person name="Masuda Y."/>
            <person name="Senoo K."/>
        </authorList>
    </citation>
    <scope>NUCLEOTIDE SEQUENCE</scope>
    <source>
        <strain evidence="13">W786</strain>
    </source>
</reference>